<dbReference type="AlphaFoldDB" id="S7ZZY1"/>
<keyword evidence="3" id="KW-1185">Reference proteome</keyword>
<comment type="caution">
    <text evidence="2">The sequence shown here is derived from an EMBL/GenBank/DDBJ whole genome shotgun (WGS) entry which is preliminary data.</text>
</comment>
<name>S7ZZY1_DACHA</name>
<feature type="compositionally biased region" description="Basic and acidic residues" evidence="1">
    <location>
        <begin position="273"/>
        <end position="285"/>
    </location>
</feature>
<proteinExistence type="predicted"/>
<sequence>MESSNQDINVLSMIKDIKADLDSKTADIAEIKDSVNLLKNILLSTVTNSVDRGRQMHFQDENKVAFHQPPTLEDQGVDNISSVGTSLTKVSRSDSSRDMYLPGYLGKYPDPLVAAASASTNDNDDSANHIDPAWFDSKTIIPPKRVMSVPDTENTVSRPPSARDTISNHDHWQRRQFGQAIAPESVGICHDPQEFMTNVMVNGVPRSIPSALKVSASKKQPMGQRRETLGPSQPFVFTRTIRASAPAKFPGWHGGAPVPFPQADLASKHHSRPTGDGKRGSESHGLRKFRPKHCTICGEGTHHYKDCPKKSTKHERFDKQRLGSEAGDSSDKSSTRPSANGKGPICRPSEKAPGYPMDRQLELINTIIVRLEEAEQKATTDIVISPGDNFMEGVVEQAN</sequence>
<feature type="compositionally biased region" description="Basic and acidic residues" evidence="1">
    <location>
        <begin position="300"/>
        <end position="322"/>
    </location>
</feature>
<evidence type="ECO:0000313" key="3">
    <source>
        <dbReference type="Proteomes" id="UP000015100"/>
    </source>
</evidence>
<evidence type="ECO:0000313" key="2">
    <source>
        <dbReference type="EMBL" id="EPS35994.1"/>
    </source>
</evidence>
<feature type="region of interest" description="Disordered" evidence="1">
    <location>
        <begin position="248"/>
        <end position="287"/>
    </location>
</feature>
<protein>
    <submittedName>
        <fullName evidence="2">Uncharacterized protein</fullName>
    </submittedName>
</protein>
<accession>S7ZZY1</accession>
<dbReference type="OMA" id="SANHIDP"/>
<evidence type="ECO:0000256" key="1">
    <source>
        <dbReference type="SAM" id="MobiDB-lite"/>
    </source>
</evidence>
<gene>
    <name evidence="2" type="ORF">H072_10424</name>
</gene>
<organism evidence="2 3">
    <name type="scientific">Dactylellina haptotyla (strain CBS 200.50)</name>
    <name type="common">Nematode-trapping fungus</name>
    <name type="synonym">Monacrosporium haptotylum</name>
    <dbReference type="NCBI Taxonomy" id="1284197"/>
    <lineage>
        <taxon>Eukaryota</taxon>
        <taxon>Fungi</taxon>
        <taxon>Dikarya</taxon>
        <taxon>Ascomycota</taxon>
        <taxon>Pezizomycotina</taxon>
        <taxon>Orbiliomycetes</taxon>
        <taxon>Orbiliales</taxon>
        <taxon>Orbiliaceae</taxon>
        <taxon>Dactylellina</taxon>
    </lineage>
</organism>
<dbReference type="HOGENOM" id="CLU_667249_0_0_1"/>
<feature type="region of interest" description="Disordered" evidence="1">
    <location>
        <begin position="300"/>
        <end position="355"/>
    </location>
</feature>
<reference evidence="3" key="2">
    <citation type="submission" date="2013-04" db="EMBL/GenBank/DDBJ databases">
        <title>Genomic mechanisms accounting for the adaptation to parasitism in nematode-trapping fungi.</title>
        <authorList>
            <person name="Ahren D.G."/>
        </authorList>
    </citation>
    <scope>NUCLEOTIDE SEQUENCE [LARGE SCALE GENOMIC DNA]</scope>
    <source>
        <strain evidence="3">CBS 200.50</strain>
    </source>
</reference>
<dbReference type="EMBL" id="AQGS01000985">
    <property type="protein sequence ID" value="EPS35994.1"/>
    <property type="molecule type" value="Genomic_DNA"/>
</dbReference>
<reference evidence="2 3" key="1">
    <citation type="journal article" date="2013" name="PLoS Genet.">
        <title>Genomic mechanisms accounting for the adaptation to parasitism in nematode-trapping fungi.</title>
        <authorList>
            <person name="Meerupati T."/>
            <person name="Andersson K.M."/>
            <person name="Friman E."/>
            <person name="Kumar D."/>
            <person name="Tunlid A."/>
            <person name="Ahren D."/>
        </authorList>
    </citation>
    <scope>NUCLEOTIDE SEQUENCE [LARGE SCALE GENOMIC DNA]</scope>
    <source>
        <strain evidence="2 3">CBS 200.50</strain>
    </source>
</reference>
<dbReference type="OrthoDB" id="5422782at2759"/>
<dbReference type="Proteomes" id="UP000015100">
    <property type="component" value="Unassembled WGS sequence"/>
</dbReference>